<dbReference type="AlphaFoldDB" id="A0A517U3L9"/>
<dbReference type="Proteomes" id="UP000317909">
    <property type="component" value="Chromosome"/>
</dbReference>
<evidence type="ECO:0000313" key="2">
    <source>
        <dbReference type="EMBL" id="QDT75222.1"/>
    </source>
</evidence>
<dbReference type="RefSeq" id="WP_145434903.1">
    <property type="nucleotide sequence ID" value="NZ_CP036339.1"/>
</dbReference>
<sequence length="146" mass="16302">MNHESSAQPSVTRHADRRRHAFRRRGAMLVVALACLAIVMAIIGVMLQGALRARRQLHVERDLRQVELLLEAGFDRAAFQLASDDDYAGETWQIPASDLLGRGDGEVVIVAERSGDAEPWRVRVAAEYPVGTPKSVRRSRTFLVRD</sequence>
<keyword evidence="1" id="KW-0812">Transmembrane</keyword>
<organism evidence="2 3">
    <name type="scientific">Lacipirellula limnantheis</name>
    <dbReference type="NCBI Taxonomy" id="2528024"/>
    <lineage>
        <taxon>Bacteria</taxon>
        <taxon>Pseudomonadati</taxon>
        <taxon>Planctomycetota</taxon>
        <taxon>Planctomycetia</taxon>
        <taxon>Pirellulales</taxon>
        <taxon>Lacipirellulaceae</taxon>
        <taxon>Lacipirellula</taxon>
    </lineage>
</organism>
<dbReference type="KEGG" id="llh:I41_44320"/>
<protein>
    <submittedName>
        <fullName evidence="2">Uncharacterized protein</fullName>
    </submittedName>
</protein>
<keyword evidence="3" id="KW-1185">Reference proteome</keyword>
<feature type="transmembrane region" description="Helical" evidence="1">
    <location>
        <begin position="27"/>
        <end position="47"/>
    </location>
</feature>
<gene>
    <name evidence="2" type="ORF">I41_44320</name>
</gene>
<accession>A0A517U3L9</accession>
<dbReference type="EMBL" id="CP036339">
    <property type="protein sequence ID" value="QDT75222.1"/>
    <property type="molecule type" value="Genomic_DNA"/>
</dbReference>
<name>A0A517U3L9_9BACT</name>
<evidence type="ECO:0000313" key="3">
    <source>
        <dbReference type="Proteomes" id="UP000317909"/>
    </source>
</evidence>
<reference evidence="2 3" key="1">
    <citation type="submission" date="2019-02" db="EMBL/GenBank/DDBJ databases">
        <title>Deep-cultivation of Planctomycetes and their phenomic and genomic characterization uncovers novel biology.</title>
        <authorList>
            <person name="Wiegand S."/>
            <person name="Jogler M."/>
            <person name="Boedeker C."/>
            <person name="Pinto D."/>
            <person name="Vollmers J."/>
            <person name="Rivas-Marin E."/>
            <person name="Kohn T."/>
            <person name="Peeters S.H."/>
            <person name="Heuer A."/>
            <person name="Rast P."/>
            <person name="Oberbeckmann S."/>
            <person name="Bunk B."/>
            <person name="Jeske O."/>
            <person name="Meyerdierks A."/>
            <person name="Storesund J.E."/>
            <person name="Kallscheuer N."/>
            <person name="Luecker S."/>
            <person name="Lage O.M."/>
            <person name="Pohl T."/>
            <person name="Merkel B.J."/>
            <person name="Hornburger P."/>
            <person name="Mueller R.-W."/>
            <person name="Bruemmer F."/>
            <person name="Labrenz M."/>
            <person name="Spormann A.M."/>
            <person name="Op den Camp H."/>
            <person name="Overmann J."/>
            <person name="Amann R."/>
            <person name="Jetten M.S.M."/>
            <person name="Mascher T."/>
            <person name="Medema M.H."/>
            <person name="Devos D.P."/>
            <person name="Kaster A.-K."/>
            <person name="Ovreas L."/>
            <person name="Rohde M."/>
            <person name="Galperin M.Y."/>
            <person name="Jogler C."/>
        </authorList>
    </citation>
    <scope>NUCLEOTIDE SEQUENCE [LARGE SCALE GENOMIC DNA]</scope>
    <source>
        <strain evidence="2 3">I41</strain>
    </source>
</reference>
<keyword evidence="1" id="KW-0472">Membrane</keyword>
<proteinExistence type="predicted"/>
<dbReference type="OrthoDB" id="289940at2"/>
<keyword evidence="1" id="KW-1133">Transmembrane helix</keyword>
<evidence type="ECO:0000256" key="1">
    <source>
        <dbReference type="SAM" id="Phobius"/>
    </source>
</evidence>